<evidence type="ECO:0000256" key="1">
    <source>
        <dbReference type="ARBA" id="ARBA00004496"/>
    </source>
</evidence>
<dbReference type="Proteomes" id="UP000019374">
    <property type="component" value="Unassembled WGS sequence"/>
</dbReference>
<keyword evidence="3" id="KW-0143">Chaperone</keyword>
<feature type="compositionally biased region" description="Basic and acidic residues" evidence="4">
    <location>
        <begin position="313"/>
        <end position="358"/>
    </location>
</feature>
<evidence type="ECO:0000313" key="6">
    <source>
        <dbReference type="EMBL" id="EQL02911.1"/>
    </source>
</evidence>
<dbReference type="OrthoDB" id="1690618at2759"/>
<protein>
    <submittedName>
        <fullName evidence="6">Heat shock protein DnaJ</fullName>
    </submittedName>
</protein>
<dbReference type="InterPro" id="IPR044634">
    <property type="entry name" value="Zuotin/DnaJC2"/>
</dbReference>
<dbReference type="GO" id="GO:0005829">
    <property type="term" value="C:cytosol"/>
    <property type="evidence" value="ECO:0007669"/>
    <property type="project" value="TreeGrafter"/>
</dbReference>
<dbReference type="Pfam" id="PF16717">
    <property type="entry name" value="RAC_head"/>
    <property type="match status" value="1"/>
</dbReference>
<dbReference type="InterPro" id="IPR001623">
    <property type="entry name" value="DnaJ_domain"/>
</dbReference>
<proteinExistence type="predicted"/>
<dbReference type="GO" id="GO:0051083">
    <property type="term" value="P:'de novo' cotranslational protein folding"/>
    <property type="evidence" value="ECO:0007669"/>
    <property type="project" value="InterPro"/>
</dbReference>
<dbReference type="Pfam" id="PF26185">
    <property type="entry name" value="Zuotin_N"/>
    <property type="match status" value="1"/>
</dbReference>
<dbReference type="InterPro" id="IPR018253">
    <property type="entry name" value="DnaJ_domain_CS"/>
</dbReference>
<dbReference type="SUPFAM" id="SSF46565">
    <property type="entry name" value="Chaperone J-domain"/>
    <property type="match status" value="1"/>
</dbReference>
<dbReference type="CDD" id="cd06257">
    <property type="entry name" value="DnaJ"/>
    <property type="match status" value="1"/>
</dbReference>
<dbReference type="InterPro" id="IPR042569">
    <property type="entry name" value="RAC_head_sf"/>
</dbReference>
<evidence type="ECO:0000256" key="4">
    <source>
        <dbReference type="SAM" id="MobiDB-lite"/>
    </source>
</evidence>
<accession>T5AKH0</accession>
<dbReference type="PANTHER" id="PTHR43999:SF1">
    <property type="entry name" value="DNAJ HOMOLOG SUBFAMILY C MEMBER 2"/>
    <property type="match status" value="1"/>
</dbReference>
<dbReference type="GO" id="GO:0006450">
    <property type="term" value="P:regulation of translational fidelity"/>
    <property type="evidence" value="ECO:0007669"/>
    <property type="project" value="InterPro"/>
</dbReference>
<dbReference type="GO" id="GO:0030544">
    <property type="term" value="F:Hsp70 protein binding"/>
    <property type="evidence" value="ECO:0007669"/>
    <property type="project" value="InterPro"/>
</dbReference>
<sequence length="451" mass="50749">MASAAQLTITLPVLPGGWSADKDFKAAARLSGATQRSIEPVGPHFLAHARRSRNNRTFSEDDRIQAQENAKKIEDGDESDASEAEDPMMFQLQAKDWKASILQRSQDHYKILGLTKYRHKASEEQIKKAHRKKVLKHHPDKRAAMGRTEDDQFFKCIQKATDVLLDPAKRRQYDSVDEEADVEPPTKKQLQKGDFYKLWSKVFKSEARFSKTHPVPAFGDANSTREHVEDFYNSWYNFDSWRSFEYLDEDVPDDNENRDQKRHVERKNANARRKKKAEDNARLRKLLDECSAGDERIKRFRQEANAAKNKKRLDKEAAEKLAADEAQAKKEAEGKEAREAEERAKTDREAAKKTKEAAKNAVKKNKRVLKGSVKDAGYFAGGGEASAAQIDAVLGDVELVQGKLDPEEIAALAGKLGGLSVADDIKGVWSDEVKRLVGAGKLNDGDTKSLQ</sequence>
<dbReference type="HOGENOM" id="CLU_019916_1_0_1"/>
<dbReference type="AlphaFoldDB" id="T5AKH0"/>
<dbReference type="InterPro" id="IPR036869">
    <property type="entry name" value="J_dom_sf"/>
</dbReference>
<dbReference type="InterPro" id="IPR058871">
    <property type="entry name" value="Zuotin_N"/>
</dbReference>
<dbReference type="Pfam" id="PF21884">
    <property type="entry name" value="ZUO1-like_ZHD"/>
    <property type="match status" value="1"/>
</dbReference>
<dbReference type="Pfam" id="PF00226">
    <property type="entry name" value="DnaJ"/>
    <property type="match status" value="1"/>
</dbReference>
<evidence type="ECO:0000256" key="2">
    <source>
        <dbReference type="ARBA" id="ARBA00022490"/>
    </source>
</evidence>
<evidence type="ECO:0000259" key="5">
    <source>
        <dbReference type="PROSITE" id="PS50076"/>
    </source>
</evidence>
<dbReference type="EMBL" id="KE652257">
    <property type="protein sequence ID" value="EQL02911.1"/>
    <property type="molecule type" value="Genomic_DNA"/>
</dbReference>
<organism evidence="6 7">
    <name type="scientific">Ophiocordyceps sinensis (strain Co18 / CGMCC 3.14243)</name>
    <name type="common">Yarsagumba caterpillar fungus</name>
    <name type="synonym">Hirsutella sinensis</name>
    <dbReference type="NCBI Taxonomy" id="911162"/>
    <lineage>
        <taxon>Eukaryota</taxon>
        <taxon>Fungi</taxon>
        <taxon>Dikarya</taxon>
        <taxon>Ascomycota</taxon>
        <taxon>Pezizomycotina</taxon>
        <taxon>Sordariomycetes</taxon>
        <taxon>Hypocreomycetidae</taxon>
        <taxon>Hypocreales</taxon>
        <taxon>Ophiocordycipitaceae</taxon>
        <taxon>Ophiocordyceps</taxon>
    </lineage>
</organism>
<dbReference type="CDD" id="cd23953">
    <property type="entry name" value="zuotin_NTD"/>
    <property type="match status" value="1"/>
</dbReference>
<evidence type="ECO:0000313" key="7">
    <source>
        <dbReference type="Proteomes" id="UP000019374"/>
    </source>
</evidence>
<dbReference type="eggNOG" id="KOG0724">
    <property type="taxonomic scope" value="Eukaryota"/>
</dbReference>
<evidence type="ECO:0000256" key="3">
    <source>
        <dbReference type="ARBA" id="ARBA00023186"/>
    </source>
</evidence>
<dbReference type="SMART" id="SM00271">
    <property type="entry name" value="DnaJ"/>
    <property type="match status" value="1"/>
</dbReference>
<name>T5AKH0_OPHSC</name>
<comment type="subcellular location">
    <subcellularLocation>
        <location evidence="1">Cytoplasm</location>
    </subcellularLocation>
</comment>
<gene>
    <name evidence="6" type="ORF">OCS_01376</name>
</gene>
<feature type="region of interest" description="Disordered" evidence="4">
    <location>
        <begin position="252"/>
        <end position="279"/>
    </location>
</feature>
<dbReference type="InterPro" id="IPR054076">
    <property type="entry name" value="ZUO1-like_ZHD"/>
</dbReference>
<feature type="domain" description="J" evidence="5">
    <location>
        <begin position="107"/>
        <end position="177"/>
    </location>
</feature>
<feature type="compositionally biased region" description="Basic residues" evidence="4">
    <location>
        <begin position="260"/>
        <end position="275"/>
    </location>
</feature>
<keyword evidence="6" id="KW-0346">Stress response</keyword>
<dbReference type="PROSITE" id="PS00636">
    <property type="entry name" value="DNAJ_1"/>
    <property type="match status" value="1"/>
</dbReference>
<dbReference type="InterPro" id="IPR032003">
    <property type="entry name" value="RAC_head"/>
</dbReference>
<dbReference type="PANTHER" id="PTHR43999">
    <property type="entry name" value="DNAJ HOMOLOG SUBFAMILY C MEMBER 2"/>
    <property type="match status" value="1"/>
</dbReference>
<dbReference type="PRINTS" id="PR00625">
    <property type="entry name" value="JDOMAIN"/>
</dbReference>
<dbReference type="Gene3D" id="1.10.8.840">
    <property type="entry name" value="Ribosome-associated complex head domain"/>
    <property type="match status" value="1"/>
</dbReference>
<reference evidence="6 7" key="1">
    <citation type="journal article" date="2013" name="Chin. Sci. Bull.">
        <title>Genome survey uncovers the secrets of sex and lifestyle in caterpillar fungus.</title>
        <authorList>
            <person name="Hu X."/>
            <person name="Zhang Y."/>
            <person name="Xiao G."/>
            <person name="Zheng P."/>
            <person name="Xia Y."/>
            <person name="Zhang X."/>
            <person name="St Leger R.J."/>
            <person name="Liu X."/>
            <person name="Wang C."/>
        </authorList>
    </citation>
    <scope>NUCLEOTIDE SEQUENCE [LARGE SCALE GENOMIC DNA]</scope>
    <source>
        <strain evidence="7">Co18 / CGMCC 3.14243</strain>
        <tissue evidence="6">Fruit-body</tissue>
    </source>
</reference>
<feature type="region of interest" description="Disordered" evidence="4">
    <location>
        <begin position="305"/>
        <end position="364"/>
    </location>
</feature>
<dbReference type="PROSITE" id="PS50076">
    <property type="entry name" value="DNAJ_2"/>
    <property type="match status" value="1"/>
</dbReference>
<keyword evidence="2" id="KW-0963">Cytoplasm</keyword>
<dbReference type="Gene3D" id="1.10.287.110">
    <property type="entry name" value="DnaJ domain"/>
    <property type="match status" value="1"/>
</dbReference>
<dbReference type="SMR" id="T5AKH0"/>
<dbReference type="GO" id="GO:0043022">
    <property type="term" value="F:ribosome binding"/>
    <property type="evidence" value="ECO:0007669"/>
    <property type="project" value="InterPro"/>
</dbReference>